<gene>
    <name evidence="2" type="ORF">V4839_00640</name>
</gene>
<evidence type="ECO:0000313" key="3">
    <source>
        <dbReference type="Proteomes" id="UP001335910"/>
    </source>
</evidence>
<evidence type="ECO:0000256" key="1">
    <source>
        <dbReference type="SAM" id="Phobius"/>
    </source>
</evidence>
<sequence>MDSALLDMTRSGGRNKIWAETMVNLEARKLICTANQLSVTHLQDSLTRIQFTQEIKAVIEKQFAVARHAKSDEECMECMNTLRNETENLQQQGRMLRMKTAKLYAKVEFIRENNNIVGYVISAVHIVVSGSALVGGMIMMSTMSPVGILAGAILFVDGINGITKEASHLRYGKQNNSEGIFADGFMEIAKYKGFKPESGLVTYNVITLGASAYSILGLTRNAGAWRLFRWLPRDYSRRIETMSRPKLTMKIVGYGVKAKVIFNLLTTEYND</sequence>
<dbReference type="Proteomes" id="UP001335910">
    <property type="component" value="Unassembled WGS sequence"/>
</dbReference>
<keyword evidence="3" id="KW-1185">Reference proteome</keyword>
<comment type="caution">
    <text evidence="2">The sequence shown here is derived from an EMBL/GenBank/DDBJ whole genome shotgun (WGS) entry which is preliminary data.</text>
</comment>
<organism evidence="2 3">
    <name type="scientific">Lelliottia amnigena</name>
    <name type="common">Enterobacter amnigenus</name>
    <dbReference type="NCBI Taxonomy" id="61646"/>
    <lineage>
        <taxon>Bacteria</taxon>
        <taxon>Pseudomonadati</taxon>
        <taxon>Pseudomonadota</taxon>
        <taxon>Gammaproteobacteria</taxon>
        <taxon>Enterobacterales</taxon>
        <taxon>Enterobacteriaceae</taxon>
        <taxon>Lelliottia</taxon>
    </lineage>
</organism>
<dbReference type="InterPro" id="IPR025320">
    <property type="entry name" value="DUF4225"/>
</dbReference>
<feature type="transmembrane region" description="Helical" evidence="1">
    <location>
        <begin position="116"/>
        <end position="140"/>
    </location>
</feature>
<protein>
    <submittedName>
        <fullName evidence="2">DUF4225 domain-containing protein</fullName>
    </submittedName>
</protein>
<evidence type="ECO:0000313" key="2">
    <source>
        <dbReference type="EMBL" id="MEE9682018.1"/>
    </source>
</evidence>
<proteinExistence type="predicted"/>
<reference evidence="2 3" key="1">
    <citation type="submission" date="2023-10" db="EMBL/GenBank/DDBJ databases">
        <title>Wastewater isolates of ESBL- and carbapenemase-producing Gram-negative bacteria from New Zealand.</title>
        <authorList>
            <person name="Straub C."/>
            <person name="Weaver L."/>
            <person name="Cornelius A."/>
            <person name="Mcgill E."/>
            <person name="Dyet K."/>
            <person name="White L."/>
            <person name="Pattis I."/>
        </authorList>
    </citation>
    <scope>NUCLEOTIDE SEQUENCE [LARGE SCALE GENOMIC DNA]</scope>
    <source>
        <strain evidence="2 3">ESBL35</strain>
    </source>
</reference>
<accession>A0ABU7U5Q2</accession>
<keyword evidence="1" id="KW-0472">Membrane</keyword>
<keyword evidence="1" id="KW-0812">Transmembrane</keyword>
<dbReference type="RefSeq" id="WP_331390724.1">
    <property type="nucleotide sequence ID" value="NZ_JAZKLB010000001.1"/>
</dbReference>
<keyword evidence="1" id="KW-1133">Transmembrane helix</keyword>
<name>A0ABU7U5Q2_LELAM</name>
<dbReference type="Pfam" id="PF13988">
    <property type="entry name" value="DUF4225"/>
    <property type="match status" value="1"/>
</dbReference>
<dbReference type="EMBL" id="JAZKLI010000001">
    <property type="protein sequence ID" value="MEE9682018.1"/>
    <property type="molecule type" value="Genomic_DNA"/>
</dbReference>